<keyword evidence="9" id="KW-1185">Reference proteome</keyword>
<reference evidence="8" key="2">
    <citation type="submission" date="2021-08" db="EMBL/GenBank/DDBJ databases">
        <authorList>
            <person name="Tani A."/>
            <person name="Ola A."/>
            <person name="Ogura Y."/>
            <person name="Katsura K."/>
            <person name="Hayashi T."/>
        </authorList>
    </citation>
    <scope>NUCLEOTIDE SEQUENCE</scope>
    <source>
        <strain evidence="8">DSM 23674</strain>
    </source>
</reference>
<dbReference type="SUPFAM" id="SSF103481">
    <property type="entry name" value="Multidrug resistance efflux transporter EmrE"/>
    <property type="match status" value="2"/>
</dbReference>
<accession>A0ABQ4TK24</accession>
<evidence type="ECO:0000256" key="3">
    <source>
        <dbReference type="ARBA" id="ARBA00022692"/>
    </source>
</evidence>
<evidence type="ECO:0000256" key="5">
    <source>
        <dbReference type="ARBA" id="ARBA00023136"/>
    </source>
</evidence>
<feature type="domain" description="EamA" evidence="7">
    <location>
        <begin position="167"/>
        <end position="300"/>
    </location>
</feature>
<comment type="subcellular location">
    <subcellularLocation>
        <location evidence="1">Cell membrane</location>
        <topology evidence="1">Multi-pass membrane protein</topology>
    </subcellularLocation>
</comment>
<keyword evidence="3 6" id="KW-0812">Transmembrane</keyword>
<evidence type="ECO:0000259" key="7">
    <source>
        <dbReference type="Pfam" id="PF00892"/>
    </source>
</evidence>
<dbReference type="EMBL" id="BPRA01000009">
    <property type="protein sequence ID" value="GJE55621.1"/>
    <property type="molecule type" value="Genomic_DNA"/>
</dbReference>
<evidence type="ECO:0000313" key="8">
    <source>
        <dbReference type="EMBL" id="GJE55621.1"/>
    </source>
</evidence>
<feature type="transmembrane region" description="Helical" evidence="6">
    <location>
        <begin position="192"/>
        <end position="210"/>
    </location>
</feature>
<dbReference type="InterPro" id="IPR051258">
    <property type="entry name" value="Diverse_Substrate_Transporter"/>
</dbReference>
<keyword evidence="4 6" id="KW-1133">Transmembrane helix</keyword>
<feature type="transmembrane region" description="Helical" evidence="6">
    <location>
        <begin position="107"/>
        <end position="127"/>
    </location>
</feature>
<keyword evidence="5 6" id="KW-0472">Membrane</keyword>
<dbReference type="PANTHER" id="PTHR42920:SF11">
    <property type="entry name" value="INNER MEMBRANE PROTEIN YTFF"/>
    <property type="match status" value="1"/>
</dbReference>
<dbReference type="Proteomes" id="UP001055101">
    <property type="component" value="Unassembled WGS sequence"/>
</dbReference>
<sequence length="310" mass="32381">MESHTSLPVPARSNPAALAYSMLVLTTLMWAGNAVAGKWATGEVSPQVLTTLRWAIGFAVLALIAPRQSAEDWRLLARRPVYLFAMGASGFTAYASLFYLAGTYTSATNVALFQGSIPVLVMLMNFFVSRTPVTSGQAVGAAITLMGAGVAATHGDWSVLRTFSFNLGDGLMLAACLFYAGYTVGLASRPRVAGLAFFTAIAATALVTSLPPLAVEWAAGHLIWPTAKGWAVVAFVAIGPTLAAQLFFIRGVELIGPNRAGLFVNLVPVFGAGLAVMLLDEPFGATQATALALVLGGIAVAERFRPGQGR</sequence>
<proteinExistence type="predicted"/>
<protein>
    <recommendedName>
        <fullName evidence="7">EamA domain-containing protein</fullName>
    </recommendedName>
</protein>
<organism evidence="8 9">
    <name type="scientific">Methylobacterium thuringiense</name>
    <dbReference type="NCBI Taxonomy" id="1003091"/>
    <lineage>
        <taxon>Bacteria</taxon>
        <taxon>Pseudomonadati</taxon>
        <taxon>Pseudomonadota</taxon>
        <taxon>Alphaproteobacteria</taxon>
        <taxon>Hyphomicrobiales</taxon>
        <taxon>Methylobacteriaceae</taxon>
        <taxon>Methylobacterium</taxon>
    </lineage>
</organism>
<dbReference type="InterPro" id="IPR037185">
    <property type="entry name" value="EmrE-like"/>
</dbReference>
<evidence type="ECO:0000256" key="4">
    <source>
        <dbReference type="ARBA" id="ARBA00022989"/>
    </source>
</evidence>
<evidence type="ECO:0000256" key="6">
    <source>
        <dbReference type="SAM" id="Phobius"/>
    </source>
</evidence>
<feature type="transmembrane region" description="Helical" evidence="6">
    <location>
        <begin position="230"/>
        <end position="248"/>
    </location>
</feature>
<keyword evidence="2" id="KW-1003">Cell membrane</keyword>
<evidence type="ECO:0000313" key="9">
    <source>
        <dbReference type="Proteomes" id="UP001055101"/>
    </source>
</evidence>
<feature type="transmembrane region" description="Helical" evidence="6">
    <location>
        <begin position="260"/>
        <end position="279"/>
    </location>
</feature>
<reference evidence="8" key="1">
    <citation type="journal article" date="2021" name="Front. Microbiol.">
        <title>Comprehensive Comparative Genomics and Phenotyping of Methylobacterium Species.</title>
        <authorList>
            <person name="Alessa O."/>
            <person name="Ogura Y."/>
            <person name="Fujitani Y."/>
            <person name="Takami H."/>
            <person name="Hayashi T."/>
            <person name="Sahin N."/>
            <person name="Tani A."/>
        </authorList>
    </citation>
    <scope>NUCLEOTIDE SEQUENCE</scope>
    <source>
        <strain evidence="8">DSM 23674</strain>
    </source>
</reference>
<feature type="domain" description="EamA" evidence="7">
    <location>
        <begin position="19"/>
        <end position="150"/>
    </location>
</feature>
<name>A0ABQ4TK24_9HYPH</name>
<gene>
    <name evidence="8" type="ORF">EKPJFOCH_2116</name>
</gene>
<feature type="transmembrane region" description="Helical" evidence="6">
    <location>
        <begin position="52"/>
        <end position="69"/>
    </location>
</feature>
<evidence type="ECO:0000256" key="2">
    <source>
        <dbReference type="ARBA" id="ARBA00022475"/>
    </source>
</evidence>
<feature type="transmembrane region" description="Helical" evidence="6">
    <location>
        <begin position="163"/>
        <end position="180"/>
    </location>
</feature>
<dbReference type="Pfam" id="PF00892">
    <property type="entry name" value="EamA"/>
    <property type="match status" value="2"/>
</dbReference>
<feature type="transmembrane region" description="Helical" evidence="6">
    <location>
        <begin position="285"/>
        <end position="304"/>
    </location>
</feature>
<evidence type="ECO:0000256" key="1">
    <source>
        <dbReference type="ARBA" id="ARBA00004651"/>
    </source>
</evidence>
<comment type="caution">
    <text evidence="8">The sequence shown here is derived from an EMBL/GenBank/DDBJ whole genome shotgun (WGS) entry which is preliminary data.</text>
</comment>
<dbReference type="PANTHER" id="PTHR42920">
    <property type="entry name" value="OS03G0707200 PROTEIN-RELATED"/>
    <property type="match status" value="1"/>
</dbReference>
<dbReference type="InterPro" id="IPR000620">
    <property type="entry name" value="EamA_dom"/>
</dbReference>
<feature type="transmembrane region" description="Helical" evidence="6">
    <location>
        <begin position="81"/>
        <end position="101"/>
    </location>
</feature>